<keyword evidence="2" id="KW-1185">Reference proteome</keyword>
<gene>
    <name evidence="1" type="ORF">SAMN04489708_117101</name>
</gene>
<reference evidence="2" key="1">
    <citation type="submission" date="2016-10" db="EMBL/GenBank/DDBJ databases">
        <authorList>
            <person name="Varghese N."/>
            <person name="Submissions S."/>
        </authorList>
    </citation>
    <scope>NUCLEOTIDE SEQUENCE [LARGE SCALE GENOMIC DNA]</scope>
    <source>
        <strain evidence="2">DSM 17101</strain>
    </source>
</reference>
<dbReference type="RefSeq" id="WP_143015922.1">
    <property type="nucleotide sequence ID" value="NZ_FNJL01000017.1"/>
</dbReference>
<sequence length="553" mass="61207">MSEREEYFPQPIKLLKLDRGPGVRSHIDWLGDIVGDQERRIRVAVSDWNLAKRFGGKSEQRMVELPVAYLSELRVGDLWVEGVREQPEQVTTEAFINLRVDNTTTELFAVGRNLATNPHELAKFAIPFSQFDGYKQHTKSFVVRVKVRERTYLLVPSTEIVRFYFGTSGALLKQIFSGALARRELVAGCNIRSDTGVANVEMPKGFPREAAPIIARIAFDPAATHALNQLIVSGTLACQNNIAWYPKMGFPIAGTTNLHARGWWSEQGEERTFFVQELESCSYPFPYHTLFIHYRNEREDLNGASATSARKINVAARAKSKNPLTLATRPIERGKQLRVETGHYQRMPAFPDLLNKRLLRGAERPSSITAAAASELPEAASLGGVQGAPAPGVEVVVDWERVLAELPPILGCLICKLYMDGWVSVRFDGGHIASYSETDALPTKAISSYGLCLAFLRRPGGGDGPVFGLACLDPPIGGRIPELAVLRLYDGTSANLRDESKEHLRKTMWTKTAGGAARAKIAIEEVFSSEQVTEAVQRERLGDLLQAMTSDDQ</sequence>
<accession>A0A1H0U350</accession>
<evidence type="ECO:0008006" key="3">
    <source>
        <dbReference type="Google" id="ProtNLM"/>
    </source>
</evidence>
<name>A0A1H0U350_9BURK</name>
<dbReference type="EMBL" id="FNJL01000017">
    <property type="protein sequence ID" value="SDP60609.1"/>
    <property type="molecule type" value="Genomic_DNA"/>
</dbReference>
<evidence type="ECO:0000313" key="2">
    <source>
        <dbReference type="Proteomes" id="UP000199317"/>
    </source>
</evidence>
<dbReference type="OrthoDB" id="6736327at2"/>
<dbReference type="AlphaFoldDB" id="A0A1H0U350"/>
<organism evidence="1 2">
    <name type="scientific">Paracidovorax cattleyae</name>
    <dbReference type="NCBI Taxonomy" id="80868"/>
    <lineage>
        <taxon>Bacteria</taxon>
        <taxon>Pseudomonadati</taxon>
        <taxon>Pseudomonadota</taxon>
        <taxon>Betaproteobacteria</taxon>
        <taxon>Burkholderiales</taxon>
        <taxon>Comamonadaceae</taxon>
        <taxon>Paracidovorax</taxon>
    </lineage>
</organism>
<proteinExistence type="predicted"/>
<protein>
    <recommendedName>
        <fullName evidence="3">TnsE C-terminal domain-containing protein</fullName>
    </recommendedName>
</protein>
<dbReference type="Proteomes" id="UP000199317">
    <property type="component" value="Unassembled WGS sequence"/>
</dbReference>
<evidence type="ECO:0000313" key="1">
    <source>
        <dbReference type="EMBL" id="SDP60609.1"/>
    </source>
</evidence>